<evidence type="ECO:0000313" key="2">
    <source>
        <dbReference type="Proteomes" id="UP000229307"/>
    </source>
</evidence>
<reference evidence="2" key="1">
    <citation type="submission" date="2017-09" db="EMBL/GenBank/DDBJ databases">
        <title>Depth-based differentiation of microbial function through sediment-hosted aquifers and enrichment of novel symbionts in the deep terrestrial subsurface.</title>
        <authorList>
            <person name="Probst A.J."/>
            <person name="Ladd B."/>
            <person name="Jarett J.K."/>
            <person name="Geller-Mcgrath D.E."/>
            <person name="Sieber C.M.K."/>
            <person name="Emerson J.B."/>
            <person name="Anantharaman K."/>
            <person name="Thomas B.C."/>
            <person name="Malmstrom R."/>
            <person name="Stieglmeier M."/>
            <person name="Klingl A."/>
            <person name="Woyke T."/>
            <person name="Ryan C.M."/>
            <person name="Banfield J.F."/>
        </authorList>
    </citation>
    <scope>NUCLEOTIDE SEQUENCE [LARGE SCALE GENOMIC DNA]</scope>
</reference>
<dbReference type="EMBL" id="PFMR01000089">
    <property type="protein sequence ID" value="PIZ17727.1"/>
    <property type="molecule type" value="Genomic_DNA"/>
</dbReference>
<name>A0A2M7SDW2_9BACT</name>
<dbReference type="AlphaFoldDB" id="A0A2M7SDW2"/>
<accession>A0A2M7SDW2</accession>
<proteinExistence type="predicted"/>
<comment type="caution">
    <text evidence="1">The sequence shown here is derived from an EMBL/GenBank/DDBJ whole genome shotgun (WGS) entry which is preliminary data.</text>
</comment>
<organism evidence="1 2">
    <name type="scientific">Candidatus Desantisbacteria bacterium CG_4_10_14_0_8_um_filter_48_22</name>
    <dbReference type="NCBI Taxonomy" id="1974543"/>
    <lineage>
        <taxon>Bacteria</taxon>
        <taxon>Candidatus Desantisiibacteriota</taxon>
    </lineage>
</organism>
<sequence length="284" mass="33264">MKKKIIPLIKEYRIQKLFKVLVCFEKYPFNRDGLRECILQLYKSKEEKSIFRGMVIPSLRHLGLILGYDEDLRLSANGNLIVIARKKSEEEGLRVFRAVLTEIDDLDIKILKMTIKRNIDFDNLKYSLIKKIEAPSEKQARERINHWVSMLLEAGLLVKENEKRSIAKGLLSQVEKDLDVSTKKEKFEKVFFEVYESIFKKQENIPIIDIPDIRTGVTAAFYTRHNLIVTEKQFDGLLRGIKFAADDYIISLGRAMGAEEKLFKHENNYYRTISIRFLNKEVKI</sequence>
<gene>
    <name evidence="1" type="ORF">COY52_03145</name>
</gene>
<protein>
    <submittedName>
        <fullName evidence="1">Uncharacterized protein</fullName>
    </submittedName>
</protein>
<evidence type="ECO:0000313" key="1">
    <source>
        <dbReference type="EMBL" id="PIZ17727.1"/>
    </source>
</evidence>
<dbReference type="Proteomes" id="UP000229307">
    <property type="component" value="Unassembled WGS sequence"/>
</dbReference>